<dbReference type="OrthoDB" id="5403634at2759"/>
<feature type="compositionally biased region" description="Polar residues" evidence="1">
    <location>
        <begin position="422"/>
        <end position="449"/>
    </location>
</feature>
<evidence type="ECO:0000313" key="2">
    <source>
        <dbReference type="EMBL" id="EEP77858.1"/>
    </source>
</evidence>
<dbReference type="EMBL" id="CH476615">
    <property type="protein sequence ID" value="EEP77858.1"/>
    <property type="molecule type" value="Genomic_DNA"/>
</dbReference>
<gene>
    <name evidence="2" type="ORF">UREG_02707</name>
</gene>
<dbReference type="VEuPathDB" id="FungiDB:UREG_02707"/>
<dbReference type="KEGG" id="ure:UREG_02707"/>
<feature type="region of interest" description="Disordered" evidence="1">
    <location>
        <begin position="421"/>
        <end position="458"/>
    </location>
</feature>
<evidence type="ECO:0000313" key="3">
    <source>
        <dbReference type="Proteomes" id="UP000002058"/>
    </source>
</evidence>
<accession>C4JHM1</accession>
<dbReference type="RefSeq" id="XP_002543191.1">
    <property type="nucleotide sequence ID" value="XM_002543145.1"/>
</dbReference>
<dbReference type="Proteomes" id="UP000002058">
    <property type="component" value="Unassembled WGS sequence"/>
</dbReference>
<reference evidence="3" key="1">
    <citation type="journal article" date="2009" name="Genome Res.">
        <title>Comparative genomic analyses of the human fungal pathogens Coccidioides and their relatives.</title>
        <authorList>
            <person name="Sharpton T.J."/>
            <person name="Stajich J.E."/>
            <person name="Rounsley S.D."/>
            <person name="Gardner M.J."/>
            <person name="Wortman J.R."/>
            <person name="Jordar V.S."/>
            <person name="Maiti R."/>
            <person name="Kodira C.D."/>
            <person name="Neafsey D.E."/>
            <person name="Zeng Q."/>
            <person name="Hung C.-Y."/>
            <person name="McMahan C."/>
            <person name="Muszewska A."/>
            <person name="Grynberg M."/>
            <person name="Mandel M.A."/>
            <person name="Kellner E.M."/>
            <person name="Barker B.M."/>
            <person name="Galgiani J.N."/>
            <person name="Orbach M.J."/>
            <person name="Kirkland T.N."/>
            <person name="Cole G.T."/>
            <person name="Henn M.R."/>
            <person name="Birren B.W."/>
            <person name="Taylor J.W."/>
        </authorList>
    </citation>
    <scope>NUCLEOTIDE SEQUENCE [LARGE SCALE GENOMIC DNA]</scope>
    <source>
        <strain evidence="3">UAMH 1704</strain>
    </source>
</reference>
<name>C4JHM1_UNCRE</name>
<evidence type="ECO:0000256" key="1">
    <source>
        <dbReference type="SAM" id="MobiDB-lite"/>
    </source>
</evidence>
<sequence>MPPLETSHLSLKRQQPEHPSVRHLKRQQLDRSASAYWDKLSTIYLTKGALREHDRRNSALKQLRKPHKPVNHQHCRPNTRQFEQDARLELVRLPGFLCDCSPTQLKEITRFSRLGGPDLSDLKNYPVPMSSRMPSSHYSTESPPSSTSRYTKTKTSSTSPYSWNFQQNLIDHGVYPDGYEYPDGRIPSAPNNIEEILEQLAQRRPSLSPSKFSNEDFRKFKHVDTHASKQKPVTTSVVPILDGNISDLKCVGGGYLFGNLAPLTDGTLASAKPDHFYDLSHDIIPSTQNDLPMAPNFFLEAKGPDRSLAVATQQACYDGALGTCGMHALQSYLLDKPTYDNNAYTIASTYQGGQLKLYASHICKPDNPDSHPEYIMTQLRTFACTDSSEAFRQGASAYRNARDWAKGKRDEFIRAANERFHNANSQSMSTPQHQTSVTPILDDSNNSTKPAGYQDAAQWSFAVEEEVPQGNPKG</sequence>
<dbReference type="InParanoid" id="C4JHM1"/>
<dbReference type="AlphaFoldDB" id="C4JHM1"/>
<dbReference type="OMA" id="KQEARPK"/>
<dbReference type="GeneID" id="8437492"/>
<organism evidence="2 3">
    <name type="scientific">Uncinocarpus reesii (strain UAMH 1704)</name>
    <dbReference type="NCBI Taxonomy" id="336963"/>
    <lineage>
        <taxon>Eukaryota</taxon>
        <taxon>Fungi</taxon>
        <taxon>Dikarya</taxon>
        <taxon>Ascomycota</taxon>
        <taxon>Pezizomycotina</taxon>
        <taxon>Eurotiomycetes</taxon>
        <taxon>Eurotiomycetidae</taxon>
        <taxon>Onygenales</taxon>
        <taxon>Onygenaceae</taxon>
        <taxon>Uncinocarpus</taxon>
    </lineage>
</organism>
<keyword evidence="3" id="KW-1185">Reference proteome</keyword>
<protein>
    <submittedName>
        <fullName evidence="2">Uncharacterized protein</fullName>
    </submittedName>
</protein>
<feature type="region of interest" description="Disordered" evidence="1">
    <location>
        <begin position="128"/>
        <end position="159"/>
    </location>
</feature>
<feature type="compositionally biased region" description="Low complexity" evidence="1">
    <location>
        <begin position="134"/>
        <end position="159"/>
    </location>
</feature>
<dbReference type="HOGENOM" id="CLU_023878_1_0_1"/>
<proteinExistence type="predicted"/>
<dbReference type="eggNOG" id="ENOG502SJYB">
    <property type="taxonomic scope" value="Eukaryota"/>
</dbReference>
<feature type="region of interest" description="Disordered" evidence="1">
    <location>
        <begin position="1"/>
        <end position="27"/>
    </location>
</feature>